<sequence>MAMKLCLTSRRLSEAPVLQELGKKKRSAPTSTETPTPKRKPAKKKIAAVPLSNALENAKPKKNMVVHDPGHTCSKAQMEKDQ</sequence>
<dbReference type="EMBL" id="BGPR01012616">
    <property type="protein sequence ID" value="GBN56884.1"/>
    <property type="molecule type" value="Genomic_DNA"/>
</dbReference>
<evidence type="ECO:0000313" key="2">
    <source>
        <dbReference type="EMBL" id="GBN56884.1"/>
    </source>
</evidence>
<feature type="region of interest" description="Disordered" evidence="1">
    <location>
        <begin position="57"/>
        <end position="82"/>
    </location>
</feature>
<feature type="region of interest" description="Disordered" evidence="1">
    <location>
        <begin position="1"/>
        <end position="45"/>
    </location>
</feature>
<proteinExistence type="predicted"/>
<accession>A0A4Y2Q0C7</accession>
<comment type="caution">
    <text evidence="2">The sequence shown here is derived from an EMBL/GenBank/DDBJ whole genome shotgun (WGS) entry which is preliminary data.</text>
</comment>
<keyword evidence="3" id="KW-1185">Reference proteome</keyword>
<evidence type="ECO:0000313" key="3">
    <source>
        <dbReference type="Proteomes" id="UP000499080"/>
    </source>
</evidence>
<name>A0A4Y2Q0C7_ARAVE</name>
<dbReference type="Proteomes" id="UP000499080">
    <property type="component" value="Unassembled WGS sequence"/>
</dbReference>
<evidence type="ECO:0000256" key="1">
    <source>
        <dbReference type="SAM" id="MobiDB-lite"/>
    </source>
</evidence>
<protein>
    <submittedName>
        <fullName evidence="2">Uncharacterized protein</fullName>
    </submittedName>
</protein>
<reference evidence="2 3" key="1">
    <citation type="journal article" date="2019" name="Sci. Rep.">
        <title>Orb-weaving spider Araneus ventricosus genome elucidates the spidroin gene catalogue.</title>
        <authorList>
            <person name="Kono N."/>
            <person name="Nakamura H."/>
            <person name="Ohtoshi R."/>
            <person name="Moran D.A.P."/>
            <person name="Shinohara A."/>
            <person name="Yoshida Y."/>
            <person name="Fujiwara M."/>
            <person name="Mori M."/>
            <person name="Tomita M."/>
            <person name="Arakawa K."/>
        </authorList>
    </citation>
    <scope>NUCLEOTIDE SEQUENCE [LARGE SCALE GENOMIC DNA]</scope>
</reference>
<organism evidence="2 3">
    <name type="scientific">Araneus ventricosus</name>
    <name type="common">Orbweaver spider</name>
    <name type="synonym">Epeira ventricosa</name>
    <dbReference type="NCBI Taxonomy" id="182803"/>
    <lineage>
        <taxon>Eukaryota</taxon>
        <taxon>Metazoa</taxon>
        <taxon>Ecdysozoa</taxon>
        <taxon>Arthropoda</taxon>
        <taxon>Chelicerata</taxon>
        <taxon>Arachnida</taxon>
        <taxon>Araneae</taxon>
        <taxon>Araneomorphae</taxon>
        <taxon>Entelegynae</taxon>
        <taxon>Araneoidea</taxon>
        <taxon>Araneidae</taxon>
        <taxon>Araneus</taxon>
    </lineage>
</organism>
<gene>
    <name evidence="2" type="ORF">AVEN_236603_1</name>
</gene>
<dbReference type="AlphaFoldDB" id="A0A4Y2Q0C7"/>